<dbReference type="OrthoDB" id="415973at2759"/>
<dbReference type="Proteomes" id="UP001152797">
    <property type="component" value="Unassembled WGS sequence"/>
</dbReference>
<proteinExistence type="predicted"/>
<evidence type="ECO:0000313" key="1">
    <source>
        <dbReference type="EMBL" id="CAI3973758.1"/>
    </source>
</evidence>
<evidence type="ECO:0000313" key="2">
    <source>
        <dbReference type="EMBL" id="CAL1127133.1"/>
    </source>
</evidence>
<dbReference type="EMBL" id="CAMXCT020000095">
    <property type="protein sequence ID" value="CAL1127133.1"/>
    <property type="molecule type" value="Genomic_DNA"/>
</dbReference>
<protein>
    <submittedName>
        <fullName evidence="1">Uncharacterized protein</fullName>
    </submittedName>
</protein>
<keyword evidence="3" id="KW-1185">Reference proteome</keyword>
<sequence>MATGGRSDRPELLLEWLQLARCARHVAVGTWTMPPKLTGYRKPHGGPQVLMAFVQEIAPADPWAIEKAQLVAELRSRDAEIQRWTLMAERLRAEYQRSIENTTELAAVVEERVLMGHRISPEALRASGGSAAAFAQSTRAQELQQMATRLGVSVSPGTMSAAPAAPAEEVDPAYQLPPGLPPGSKVVGFRRKPSKDGPEVPTGAIEANLGFAQSVSTPKVGFV</sequence>
<dbReference type="EMBL" id="CAMXCT010000095">
    <property type="protein sequence ID" value="CAI3973758.1"/>
    <property type="molecule type" value="Genomic_DNA"/>
</dbReference>
<comment type="caution">
    <text evidence="1">The sequence shown here is derived from an EMBL/GenBank/DDBJ whole genome shotgun (WGS) entry which is preliminary data.</text>
</comment>
<dbReference type="AlphaFoldDB" id="A0A9P1FF04"/>
<reference evidence="1" key="1">
    <citation type="submission" date="2022-10" db="EMBL/GenBank/DDBJ databases">
        <authorList>
            <person name="Chen Y."/>
            <person name="Dougan E. K."/>
            <person name="Chan C."/>
            <person name="Rhodes N."/>
            <person name="Thang M."/>
        </authorList>
    </citation>
    <scope>NUCLEOTIDE SEQUENCE</scope>
</reference>
<gene>
    <name evidence="1" type="ORF">C1SCF055_LOCUS2220</name>
</gene>
<evidence type="ECO:0000313" key="3">
    <source>
        <dbReference type="Proteomes" id="UP001152797"/>
    </source>
</evidence>
<organism evidence="1">
    <name type="scientific">Cladocopium goreaui</name>
    <dbReference type="NCBI Taxonomy" id="2562237"/>
    <lineage>
        <taxon>Eukaryota</taxon>
        <taxon>Sar</taxon>
        <taxon>Alveolata</taxon>
        <taxon>Dinophyceae</taxon>
        <taxon>Suessiales</taxon>
        <taxon>Symbiodiniaceae</taxon>
        <taxon>Cladocopium</taxon>
    </lineage>
</organism>
<reference evidence="2" key="2">
    <citation type="submission" date="2024-04" db="EMBL/GenBank/DDBJ databases">
        <authorList>
            <person name="Chen Y."/>
            <person name="Shah S."/>
            <person name="Dougan E. K."/>
            <person name="Thang M."/>
            <person name="Chan C."/>
        </authorList>
    </citation>
    <scope>NUCLEOTIDE SEQUENCE [LARGE SCALE GENOMIC DNA]</scope>
</reference>
<dbReference type="EMBL" id="CAMXCT030000095">
    <property type="protein sequence ID" value="CAL4761070.1"/>
    <property type="molecule type" value="Genomic_DNA"/>
</dbReference>
<name>A0A9P1FF04_9DINO</name>
<accession>A0A9P1FF04</accession>